<dbReference type="SMART" id="SM00855">
    <property type="entry name" value="PGAM"/>
    <property type="match status" value="1"/>
</dbReference>
<dbReference type="PANTHER" id="PTHR48100">
    <property type="entry name" value="BROAD-SPECIFICITY PHOSPHATASE YOR283W-RELATED"/>
    <property type="match status" value="1"/>
</dbReference>
<dbReference type="InterPro" id="IPR013078">
    <property type="entry name" value="His_Pase_superF_clade-1"/>
</dbReference>
<dbReference type="InterPro" id="IPR050275">
    <property type="entry name" value="PGM_Phosphatase"/>
</dbReference>
<dbReference type="RefSeq" id="WP_397403126.1">
    <property type="nucleotide sequence ID" value="NZ_JBIRYI010000004.1"/>
</dbReference>
<protein>
    <submittedName>
        <fullName evidence="1">Histidine phosphatase family protein</fullName>
    </submittedName>
</protein>
<dbReference type="Gene3D" id="3.40.50.1240">
    <property type="entry name" value="Phosphoglycerate mutase-like"/>
    <property type="match status" value="1"/>
</dbReference>
<dbReference type="PANTHER" id="PTHR48100:SF62">
    <property type="entry name" value="GLUCOSYL-3-PHOSPHOGLYCERATE PHOSPHATASE"/>
    <property type="match status" value="1"/>
</dbReference>
<keyword evidence="2" id="KW-1185">Reference proteome</keyword>
<accession>A0ABW7XI46</accession>
<dbReference type="InterPro" id="IPR029033">
    <property type="entry name" value="His_PPase_superfam"/>
</dbReference>
<gene>
    <name evidence="1" type="ORF">ACH47X_08120</name>
</gene>
<organism evidence="1 2">
    <name type="scientific">Promicromonospora kroppenstedtii</name>
    <dbReference type="NCBI Taxonomy" id="440482"/>
    <lineage>
        <taxon>Bacteria</taxon>
        <taxon>Bacillati</taxon>
        <taxon>Actinomycetota</taxon>
        <taxon>Actinomycetes</taxon>
        <taxon>Micrococcales</taxon>
        <taxon>Promicromonosporaceae</taxon>
        <taxon>Promicromonospora</taxon>
    </lineage>
</organism>
<reference evidence="1 2" key="1">
    <citation type="submission" date="2024-10" db="EMBL/GenBank/DDBJ databases">
        <title>The Natural Products Discovery Center: Release of the First 8490 Sequenced Strains for Exploring Actinobacteria Biosynthetic Diversity.</title>
        <authorList>
            <person name="Kalkreuter E."/>
            <person name="Kautsar S.A."/>
            <person name="Yang D."/>
            <person name="Bader C.D."/>
            <person name="Teijaro C.N."/>
            <person name="Fluegel L."/>
            <person name="Davis C.M."/>
            <person name="Simpson J.R."/>
            <person name="Lauterbach L."/>
            <person name="Steele A.D."/>
            <person name="Gui C."/>
            <person name="Meng S."/>
            <person name="Li G."/>
            <person name="Viehrig K."/>
            <person name="Ye F."/>
            <person name="Su P."/>
            <person name="Kiefer A.F."/>
            <person name="Nichols A."/>
            <person name="Cepeda A.J."/>
            <person name="Yan W."/>
            <person name="Fan B."/>
            <person name="Jiang Y."/>
            <person name="Adhikari A."/>
            <person name="Zheng C.-J."/>
            <person name="Schuster L."/>
            <person name="Cowan T.M."/>
            <person name="Smanski M.J."/>
            <person name="Chevrette M.G."/>
            <person name="De Carvalho L.P.S."/>
            <person name="Shen B."/>
        </authorList>
    </citation>
    <scope>NUCLEOTIDE SEQUENCE [LARGE SCALE GENOMIC DNA]</scope>
    <source>
        <strain evidence="1 2">NPDC019481</strain>
    </source>
</reference>
<proteinExistence type="predicted"/>
<dbReference type="SUPFAM" id="SSF53254">
    <property type="entry name" value="Phosphoglycerate mutase-like"/>
    <property type="match status" value="1"/>
</dbReference>
<evidence type="ECO:0000313" key="1">
    <source>
        <dbReference type="EMBL" id="MFI2486860.1"/>
    </source>
</evidence>
<dbReference type="Pfam" id="PF00300">
    <property type="entry name" value="His_Phos_1"/>
    <property type="match status" value="1"/>
</dbReference>
<dbReference type="Proteomes" id="UP001611580">
    <property type="component" value="Unassembled WGS sequence"/>
</dbReference>
<sequence>MAPVVSVTVTWIRHGTCADGFHRPDAHARPRSLLTRLGARQAERAALGLRKSGATSGVIASSTLLRARSTARIVSELTGLTLTPADSTFDEWRAPACVLGRSPAQYPDAYVEWRSRRTTDPKSALPGGESLVEFHGRARRALAATAVLAEAGEPVVIVSHRLLIGAVAAISAGVDDPVAVFDHARHFELRPTEAWTHEKRGTPYAPA</sequence>
<name>A0ABW7XI46_9MICO</name>
<evidence type="ECO:0000313" key="2">
    <source>
        <dbReference type="Proteomes" id="UP001611580"/>
    </source>
</evidence>
<dbReference type="EMBL" id="JBIRYI010000004">
    <property type="protein sequence ID" value="MFI2486860.1"/>
    <property type="molecule type" value="Genomic_DNA"/>
</dbReference>
<comment type="caution">
    <text evidence="1">The sequence shown here is derived from an EMBL/GenBank/DDBJ whole genome shotgun (WGS) entry which is preliminary data.</text>
</comment>